<name>A0A835Z9W8_9STRA</name>
<dbReference type="Proteomes" id="UP000664859">
    <property type="component" value="Unassembled WGS sequence"/>
</dbReference>
<gene>
    <name evidence="1" type="ORF">JKP88DRAFT_240830</name>
</gene>
<comment type="caution">
    <text evidence="1">The sequence shown here is derived from an EMBL/GenBank/DDBJ whole genome shotgun (WGS) entry which is preliminary data.</text>
</comment>
<dbReference type="EMBL" id="JAFCMP010000112">
    <property type="protein sequence ID" value="KAG5186214.1"/>
    <property type="molecule type" value="Genomic_DNA"/>
</dbReference>
<proteinExistence type="predicted"/>
<evidence type="ECO:0000313" key="2">
    <source>
        <dbReference type="Proteomes" id="UP000664859"/>
    </source>
</evidence>
<protein>
    <submittedName>
        <fullName evidence="1">Uncharacterized protein</fullName>
    </submittedName>
</protein>
<sequence>MAEYAMAKALGTFILKQATSYTLKVLQDRYFPGAAMASEEFVRQHCGASFDSYLVEDISAKAADVKKYLRWYFTRPTTSRIERVYGALEALYNQINEHMRPTNEREEALLPYIPAAAAQARAVEELLSDQYDWDSKDLDVADNFCKLYFKITKRHMQRKVNNIEYTERESVKRILDTPLTQGMVSSWSRVRSNDDYFKWLQVFEFTVVNHNNLAHCNEHRSVCDSTVPSASRGYATRVDSERRRMQQRREQVEYEECQFWCNHWSRMNTMMVLACFGVIDECDFVCFGCQMPRGDGGVECTLFNGDLDASTPALPVRHQMTPKLTGWAHATCIKACAILVGRLNYDKPYCANPSTSFNKCTGECSYNCGRGGFTSPCSYIGCTSLVHGSCAFSAGAAITVEEFGATYARVACADHIQFVKTLSTTYLLDKLNLVKPDGMVGRQGLPYQMPLRTLTDSISACTWSM</sequence>
<reference evidence="1" key="1">
    <citation type="submission" date="2021-02" db="EMBL/GenBank/DDBJ databases">
        <title>First Annotated Genome of the Yellow-green Alga Tribonema minus.</title>
        <authorList>
            <person name="Mahan K.M."/>
        </authorList>
    </citation>
    <scope>NUCLEOTIDE SEQUENCE</scope>
    <source>
        <strain evidence="1">UTEX B ZZ1240</strain>
    </source>
</reference>
<evidence type="ECO:0000313" key="1">
    <source>
        <dbReference type="EMBL" id="KAG5186214.1"/>
    </source>
</evidence>
<accession>A0A835Z9W8</accession>
<dbReference type="AlphaFoldDB" id="A0A835Z9W8"/>
<keyword evidence="2" id="KW-1185">Reference proteome</keyword>
<organism evidence="1 2">
    <name type="scientific">Tribonema minus</name>
    <dbReference type="NCBI Taxonomy" id="303371"/>
    <lineage>
        <taxon>Eukaryota</taxon>
        <taxon>Sar</taxon>
        <taxon>Stramenopiles</taxon>
        <taxon>Ochrophyta</taxon>
        <taxon>PX clade</taxon>
        <taxon>Xanthophyceae</taxon>
        <taxon>Tribonematales</taxon>
        <taxon>Tribonemataceae</taxon>
        <taxon>Tribonema</taxon>
    </lineage>
</organism>